<protein>
    <recommendedName>
        <fullName evidence="4">BRCT domain-containing protein</fullName>
    </recommendedName>
</protein>
<dbReference type="InterPro" id="IPR027417">
    <property type="entry name" value="P-loop_NTPase"/>
</dbReference>
<feature type="compositionally biased region" description="Polar residues" evidence="1">
    <location>
        <begin position="274"/>
        <end position="283"/>
    </location>
</feature>
<proteinExistence type="predicted"/>
<evidence type="ECO:0000313" key="2">
    <source>
        <dbReference type="EMBL" id="KAG5278001.1"/>
    </source>
</evidence>
<dbReference type="InterPro" id="IPR045058">
    <property type="entry name" value="GIMA/IAN/Toc"/>
</dbReference>
<evidence type="ECO:0000313" key="3">
    <source>
        <dbReference type="Proteomes" id="UP000823561"/>
    </source>
</evidence>
<dbReference type="AlphaFoldDB" id="A0AAV6GWU1"/>
<dbReference type="PANTHER" id="PTHR10903">
    <property type="entry name" value="GTPASE, IMAP FAMILY MEMBER-RELATED"/>
    <property type="match status" value="1"/>
</dbReference>
<evidence type="ECO:0008006" key="4">
    <source>
        <dbReference type="Google" id="ProtNLM"/>
    </source>
</evidence>
<dbReference type="EMBL" id="JADWDJ010000007">
    <property type="protein sequence ID" value="KAG5278001.1"/>
    <property type="molecule type" value="Genomic_DNA"/>
</dbReference>
<dbReference type="PANTHER" id="PTHR10903:SF107">
    <property type="entry name" value="GTPASE IMAP FAMILY MEMBER 4-LIKE-RELATED"/>
    <property type="match status" value="1"/>
</dbReference>
<comment type="caution">
    <text evidence="2">The sequence shown here is derived from an EMBL/GenBank/DDBJ whole genome shotgun (WGS) entry which is preliminary data.</text>
</comment>
<sequence length="291" mass="31971">MAFVTMTPCRKALEQTRRQMASGMSVCAPGPHAFLTAVCMDLPFSETWRREIQEHLELVGGRAVWQHNIVVFYSSAGWTPDQYIESEGGPLHWLLEKSGNRYVEMVSESSWTEVLRKIEEAVALTGGSHFDAEELGSRMGEVEPENWRLEVQQLADRIKEQELVKSMDTPPQMGDDRSDIELAKSMDTPPQMGDDRSDIELAKSMDTPPQMGGDDRSDITSESSAYGTNISDTASEAPSEQDSVMSAATSSGIGSVMSGSKCDDLKPGRRGVISSDQGVTPEQTGRRELDS</sequence>
<organism evidence="2 3">
    <name type="scientific">Alosa alosa</name>
    <name type="common">allis shad</name>
    <dbReference type="NCBI Taxonomy" id="278164"/>
    <lineage>
        <taxon>Eukaryota</taxon>
        <taxon>Metazoa</taxon>
        <taxon>Chordata</taxon>
        <taxon>Craniata</taxon>
        <taxon>Vertebrata</taxon>
        <taxon>Euteleostomi</taxon>
        <taxon>Actinopterygii</taxon>
        <taxon>Neopterygii</taxon>
        <taxon>Teleostei</taxon>
        <taxon>Clupei</taxon>
        <taxon>Clupeiformes</taxon>
        <taxon>Clupeoidei</taxon>
        <taxon>Clupeidae</taxon>
        <taxon>Alosa</taxon>
    </lineage>
</organism>
<feature type="compositionally biased region" description="Polar residues" evidence="1">
    <location>
        <begin position="220"/>
        <end position="253"/>
    </location>
</feature>
<accession>A0AAV6GWU1</accession>
<gene>
    <name evidence="2" type="ORF">AALO_G00094060</name>
</gene>
<keyword evidence="3" id="KW-1185">Reference proteome</keyword>
<evidence type="ECO:0000256" key="1">
    <source>
        <dbReference type="SAM" id="MobiDB-lite"/>
    </source>
</evidence>
<dbReference type="Proteomes" id="UP000823561">
    <property type="component" value="Chromosome 7"/>
</dbReference>
<reference evidence="2" key="1">
    <citation type="submission" date="2020-10" db="EMBL/GenBank/DDBJ databases">
        <title>Chromosome-scale genome assembly of the Allis shad, Alosa alosa.</title>
        <authorList>
            <person name="Margot Z."/>
            <person name="Christophe K."/>
            <person name="Cabau C."/>
            <person name="Louis A."/>
            <person name="Berthelot C."/>
            <person name="Parey E."/>
            <person name="Roest Crollius H."/>
            <person name="Montfort J."/>
            <person name="Robinson-Rechavi M."/>
            <person name="Bucao C."/>
            <person name="Bouchez O."/>
            <person name="Gislard M."/>
            <person name="Lluch J."/>
            <person name="Milhes M."/>
            <person name="Lampietro C."/>
            <person name="Lopez Roques C."/>
            <person name="Donnadieu C."/>
            <person name="Braasch I."/>
            <person name="Desvignes T."/>
            <person name="Postlethwait J."/>
            <person name="Bobe J."/>
            <person name="Guiguen Y."/>
        </authorList>
    </citation>
    <scope>NUCLEOTIDE SEQUENCE</scope>
    <source>
        <strain evidence="2">M-15738</strain>
        <tissue evidence="2">Blood</tissue>
    </source>
</reference>
<feature type="region of interest" description="Disordered" evidence="1">
    <location>
        <begin position="203"/>
        <end position="291"/>
    </location>
</feature>
<name>A0AAV6GWU1_9TELE</name>
<dbReference type="Gene3D" id="3.40.50.300">
    <property type="entry name" value="P-loop containing nucleotide triphosphate hydrolases"/>
    <property type="match status" value="1"/>
</dbReference>